<comment type="subcellular location">
    <subcellularLocation>
        <location evidence="1">Membrane</location>
        <topology evidence="1">Multi-pass membrane protein</topology>
    </subcellularLocation>
</comment>
<evidence type="ECO:0008006" key="10">
    <source>
        <dbReference type="Google" id="ProtNLM"/>
    </source>
</evidence>
<dbReference type="InterPro" id="IPR006876">
    <property type="entry name" value="LMBR1-like_membr_prot"/>
</dbReference>
<feature type="transmembrane region" description="Helical" evidence="7">
    <location>
        <begin position="72"/>
        <end position="91"/>
    </location>
</feature>
<dbReference type="Pfam" id="PF04791">
    <property type="entry name" value="LMBR1"/>
    <property type="match status" value="1"/>
</dbReference>
<evidence type="ECO:0000256" key="5">
    <source>
        <dbReference type="ARBA" id="ARBA00023136"/>
    </source>
</evidence>
<keyword evidence="4 7" id="KW-1133">Transmembrane helix</keyword>
<feature type="compositionally biased region" description="Low complexity" evidence="6">
    <location>
        <begin position="595"/>
        <end position="611"/>
    </location>
</feature>
<dbReference type="AlphaFoldDB" id="A0A835XE00"/>
<reference evidence="8" key="1">
    <citation type="journal article" date="2020" name="bioRxiv">
        <title>Comparative genomics of Chlamydomonas.</title>
        <authorList>
            <person name="Craig R.J."/>
            <person name="Hasan A.R."/>
            <person name="Ness R.W."/>
            <person name="Keightley P.D."/>
        </authorList>
    </citation>
    <scope>NUCLEOTIDE SEQUENCE</scope>
    <source>
        <strain evidence="8">CCAP 11/70</strain>
    </source>
</reference>
<feature type="transmembrane region" description="Helical" evidence="7">
    <location>
        <begin position="386"/>
        <end position="407"/>
    </location>
</feature>
<feature type="region of interest" description="Disordered" evidence="6">
    <location>
        <begin position="586"/>
        <end position="611"/>
    </location>
</feature>
<evidence type="ECO:0000256" key="3">
    <source>
        <dbReference type="ARBA" id="ARBA00022692"/>
    </source>
</evidence>
<keyword evidence="3 7" id="KW-0812">Transmembrane</keyword>
<dbReference type="InterPro" id="IPR051584">
    <property type="entry name" value="GPCR-associated_LMBR1"/>
</dbReference>
<name>A0A835XE00_9CHLO</name>
<keyword evidence="5 7" id="KW-0472">Membrane</keyword>
<evidence type="ECO:0000256" key="2">
    <source>
        <dbReference type="ARBA" id="ARBA00010487"/>
    </source>
</evidence>
<organism evidence="8 9">
    <name type="scientific">Edaphochlamys debaryana</name>
    <dbReference type="NCBI Taxonomy" id="47281"/>
    <lineage>
        <taxon>Eukaryota</taxon>
        <taxon>Viridiplantae</taxon>
        <taxon>Chlorophyta</taxon>
        <taxon>core chlorophytes</taxon>
        <taxon>Chlorophyceae</taxon>
        <taxon>CS clade</taxon>
        <taxon>Chlamydomonadales</taxon>
        <taxon>Chlamydomonadales incertae sedis</taxon>
        <taxon>Edaphochlamys</taxon>
    </lineage>
</organism>
<feature type="transmembrane region" description="Helical" evidence="7">
    <location>
        <begin position="481"/>
        <end position="501"/>
    </location>
</feature>
<evidence type="ECO:0000313" key="9">
    <source>
        <dbReference type="Proteomes" id="UP000612055"/>
    </source>
</evidence>
<dbReference type="Proteomes" id="UP000612055">
    <property type="component" value="Unassembled WGS sequence"/>
</dbReference>
<dbReference type="PANTHER" id="PTHR21355:SF0">
    <property type="entry name" value="G-PROTEIN COUPLED RECEPTOR-ASSOCIATED PROTEIN LMBRD2"/>
    <property type="match status" value="1"/>
</dbReference>
<evidence type="ECO:0000256" key="4">
    <source>
        <dbReference type="ARBA" id="ARBA00022989"/>
    </source>
</evidence>
<evidence type="ECO:0000256" key="1">
    <source>
        <dbReference type="ARBA" id="ARBA00004141"/>
    </source>
</evidence>
<accession>A0A835XE00</accession>
<feature type="transmembrane region" description="Helical" evidence="7">
    <location>
        <begin position="111"/>
        <end position="130"/>
    </location>
</feature>
<gene>
    <name evidence="8" type="ORF">HYH03_019121</name>
</gene>
<comment type="caution">
    <text evidence="8">The sequence shown here is derived from an EMBL/GenBank/DDBJ whole genome shotgun (WGS) entry which is preliminary data.</text>
</comment>
<feature type="transmembrane region" description="Helical" evidence="7">
    <location>
        <begin position="6"/>
        <end position="24"/>
    </location>
</feature>
<evidence type="ECO:0000313" key="8">
    <source>
        <dbReference type="EMBL" id="KAG2481921.1"/>
    </source>
</evidence>
<protein>
    <recommendedName>
        <fullName evidence="10">LMBR1-like membrane protein</fullName>
    </recommendedName>
</protein>
<keyword evidence="9" id="KW-1185">Reference proteome</keyword>
<sequence length="728" mass="78354">MWTFFVFSMVLVSGAILALLRRYCAKSVMLTVKVTTAYAWLISMAVVAIVPLDVFSTLDDKKPSELGVMWDVAFWSTQVLTWLLLPFFQYYSDAGDFTIKGKCMTSLKENAILYGSVAAVGLVGILALLISKKMTLDGLIGLGIGLSNAAGLIVSIILLGYGLVEIPRRMWKADPERQLKWCAHRAGKYAEKVMKSTAELETVVTIIAANERQMRRHDPLRKYMDIIVEHVEKESPIKPSDLAARSAAAGRPGGGIDIESMNAEDLEYNYDVPGLAALRRRMFYAISTYNGDRAQYEEVMLEAFELEDIVKCRQLNDYTPRLPTRSPFKKLSWYYKCALRAHWHRVLAVVFACLSVLIVWAESTIMAPVDISPLSLMIKGSQASEFGVQFITLMPLAYICACTYAALFSITAFDYNKLVPRATIGSSLMQNGSLMCRFAAPTCWNFYHIIRMTGGGSGDTKTVFEDRMGSMDVPAFLRSHLNTYLPLILVVECAITFFNLWDKIMGICVSSKYKFSNDDDVDDEYTEKGRQLVAREREAVAKGFAIGQVLTTAFFDLDFPDIVGGPRSRLNQPKKGFLGLFGKKAAPAPPPPPVRSVSAASGAGSSALPPAAQHKFKSATAAAAAARWLGRGTGLPDDGAGSTTGAAAAVDPSKVALLSAAGDYDSRGAGGGLAKASGLDGIFADLGASSGAGAGGLPHAGGVAGGAGAAAGPAHSEKDSLLGGFWRS</sequence>
<dbReference type="EMBL" id="JAEHOE010000337">
    <property type="protein sequence ID" value="KAG2481921.1"/>
    <property type="molecule type" value="Genomic_DNA"/>
</dbReference>
<feature type="region of interest" description="Disordered" evidence="6">
    <location>
        <begin position="706"/>
        <end position="728"/>
    </location>
</feature>
<dbReference type="PANTHER" id="PTHR21355">
    <property type="entry name" value="G-PROTEIN COUPLED RECEPTOR-ASSOCIATED PROTEIN LMBRD2"/>
    <property type="match status" value="1"/>
</dbReference>
<feature type="transmembrane region" description="Helical" evidence="7">
    <location>
        <begin position="346"/>
        <end position="366"/>
    </location>
</feature>
<comment type="similarity">
    <text evidence="2">Belongs to the LIMR family.</text>
</comment>
<feature type="transmembrane region" description="Helical" evidence="7">
    <location>
        <begin position="36"/>
        <end position="52"/>
    </location>
</feature>
<feature type="transmembrane region" description="Helical" evidence="7">
    <location>
        <begin position="142"/>
        <end position="164"/>
    </location>
</feature>
<evidence type="ECO:0000256" key="6">
    <source>
        <dbReference type="SAM" id="MobiDB-lite"/>
    </source>
</evidence>
<proteinExistence type="inferred from homology"/>
<dbReference type="GO" id="GO:0016020">
    <property type="term" value="C:membrane"/>
    <property type="evidence" value="ECO:0007669"/>
    <property type="project" value="UniProtKB-SubCell"/>
</dbReference>
<dbReference type="OrthoDB" id="203099at2759"/>
<evidence type="ECO:0000256" key="7">
    <source>
        <dbReference type="SAM" id="Phobius"/>
    </source>
</evidence>